<feature type="transmembrane region" description="Helical" evidence="9">
    <location>
        <begin position="148"/>
        <end position="171"/>
    </location>
</feature>
<keyword evidence="8 9" id="KW-0472">Membrane</keyword>
<dbReference type="PANTHER" id="PTHR45453:SF1">
    <property type="entry name" value="PHOSPHATE REGULON SENSOR PROTEIN PHOR"/>
    <property type="match status" value="1"/>
</dbReference>
<sequence length="408" mass="46374">MHNKKKTQLLLANFSVFIMIFSIFSFILYSTIKSTQYVRVDNELKSAKNIIMRGASYNFSPMIPPMNPRITTIIYGENGEIIQPSKNYSFFEQNSKQLKPKELDKLYDFTIGEYSFRTISFSATLQGKFVIVQLITNTNPERDILTNLLRILIIGGIVISIVSVAAALYLADKSMKPIIDSWNKQKEFVENASHELRTPLTIIQSKLELMLLEPKASIMDKYELLAPALSETRRISKMVSDLLTLARSDSNTTELEKSYIDITKLIKNVSEPYKEIAEAEGKSLNLKLQQDISIFADEKRLNQLIIILLDNSLKYTEEGCFINIKACIKNNDFLLEVSDNGIGIKEENRKRIFERFFREDKARSRKTGGSGLGLSIAKWIVEKHEGVIEASPVTPKGTLIKVIIPLKL</sequence>
<dbReference type="Pfam" id="PF02518">
    <property type="entry name" value="HATPase_c"/>
    <property type="match status" value="1"/>
</dbReference>
<evidence type="ECO:0000256" key="7">
    <source>
        <dbReference type="ARBA" id="ARBA00023012"/>
    </source>
</evidence>
<evidence type="ECO:0000256" key="8">
    <source>
        <dbReference type="ARBA" id="ARBA00023136"/>
    </source>
</evidence>
<feature type="domain" description="Histidine kinase" evidence="10">
    <location>
        <begin position="191"/>
        <end position="408"/>
    </location>
</feature>
<keyword evidence="5" id="KW-0808">Transferase</keyword>
<dbReference type="SMART" id="SM00387">
    <property type="entry name" value="HATPase_c"/>
    <property type="match status" value="1"/>
</dbReference>
<evidence type="ECO:0000313" key="11">
    <source>
        <dbReference type="EMBL" id="SHJ21657.1"/>
    </source>
</evidence>
<keyword evidence="9" id="KW-1133">Transmembrane helix</keyword>
<dbReference type="Proteomes" id="UP000184080">
    <property type="component" value="Unassembled WGS sequence"/>
</dbReference>
<proteinExistence type="predicted"/>
<dbReference type="EC" id="2.7.13.3" evidence="3"/>
<dbReference type="SMART" id="SM00388">
    <property type="entry name" value="HisKA"/>
    <property type="match status" value="1"/>
</dbReference>
<comment type="catalytic activity">
    <reaction evidence="1">
        <text>ATP + protein L-histidine = ADP + protein N-phospho-L-histidine.</text>
        <dbReference type="EC" id="2.7.13.3"/>
    </reaction>
</comment>
<evidence type="ECO:0000256" key="3">
    <source>
        <dbReference type="ARBA" id="ARBA00012438"/>
    </source>
</evidence>
<evidence type="ECO:0000259" key="10">
    <source>
        <dbReference type="PROSITE" id="PS50109"/>
    </source>
</evidence>
<dbReference type="SUPFAM" id="SSF47384">
    <property type="entry name" value="Homodimeric domain of signal transducing histidine kinase"/>
    <property type="match status" value="1"/>
</dbReference>
<keyword evidence="6 11" id="KW-0418">Kinase</keyword>
<dbReference type="InterPro" id="IPR036097">
    <property type="entry name" value="HisK_dim/P_sf"/>
</dbReference>
<accession>A0A1M6HHI4</accession>
<dbReference type="PRINTS" id="PR00344">
    <property type="entry name" value="BCTRLSENSOR"/>
</dbReference>
<evidence type="ECO:0000256" key="5">
    <source>
        <dbReference type="ARBA" id="ARBA00022679"/>
    </source>
</evidence>
<evidence type="ECO:0000256" key="4">
    <source>
        <dbReference type="ARBA" id="ARBA00022553"/>
    </source>
</evidence>
<dbReference type="InterPro" id="IPR005467">
    <property type="entry name" value="His_kinase_dom"/>
</dbReference>
<keyword evidence="12" id="KW-1185">Reference proteome</keyword>
<keyword evidence="7" id="KW-0902">Two-component regulatory system</keyword>
<feature type="transmembrane region" description="Helical" evidence="9">
    <location>
        <begin position="9"/>
        <end position="32"/>
    </location>
</feature>
<evidence type="ECO:0000256" key="2">
    <source>
        <dbReference type="ARBA" id="ARBA00004370"/>
    </source>
</evidence>
<dbReference type="InterPro" id="IPR003594">
    <property type="entry name" value="HATPase_dom"/>
</dbReference>
<evidence type="ECO:0000256" key="9">
    <source>
        <dbReference type="SAM" id="Phobius"/>
    </source>
</evidence>
<dbReference type="InterPro" id="IPR003661">
    <property type="entry name" value="HisK_dim/P_dom"/>
</dbReference>
<dbReference type="InterPro" id="IPR004358">
    <property type="entry name" value="Sig_transdc_His_kin-like_C"/>
</dbReference>
<dbReference type="RefSeq" id="WP_073007019.1">
    <property type="nucleotide sequence ID" value="NZ_FQZO01000003.1"/>
</dbReference>
<dbReference type="CDD" id="cd00075">
    <property type="entry name" value="HATPase"/>
    <property type="match status" value="1"/>
</dbReference>
<dbReference type="AlphaFoldDB" id="A0A1M6HHI4"/>
<dbReference type="FunFam" id="3.30.565.10:FF:000006">
    <property type="entry name" value="Sensor histidine kinase WalK"/>
    <property type="match status" value="1"/>
</dbReference>
<comment type="subcellular location">
    <subcellularLocation>
        <location evidence="2">Membrane</location>
    </subcellularLocation>
</comment>
<dbReference type="GO" id="GO:0016036">
    <property type="term" value="P:cellular response to phosphate starvation"/>
    <property type="evidence" value="ECO:0007669"/>
    <property type="project" value="TreeGrafter"/>
</dbReference>
<dbReference type="Gene3D" id="3.30.565.10">
    <property type="entry name" value="Histidine kinase-like ATPase, C-terminal domain"/>
    <property type="match status" value="1"/>
</dbReference>
<dbReference type="EMBL" id="FQZO01000003">
    <property type="protein sequence ID" value="SHJ21657.1"/>
    <property type="molecule type" value="Genomic_DNA"/>
</dbReference>
<dbReference type="InterPro" id="IPR036890">
    <property type="entry name" value="HATPase_C_sf"/>
</dbReference>
<dbReference type="PANTHER" id="PTHR45453">
    <property type="entry name" value="PHOSPHATE REGULON SENSOR PROTEIN PHOR"/>
    <property type="match status" value="1"/>
</dbReference>
<dbReference type="GO" id="GO:0005886">
    <property type="term" value="C:plasma membrane"/>
    <property type="evidence" value="ECO:0007669"/>
    <property type="project" value="TreeGrafter"/>
</dbReference>
<dbReference type="STRING" id="1121298.SAMN05444401_2523"/>
<dbReference type="PROSITE" id="PS50109">
    <property type="entry name" value="HIS_KIN"/>
    <property type="match status" value="1"/>
</dbReference>
<evidence type="ECO:0000256" key="1">
    <source>
        <dbReference type="ARBA" id="ARBA00000085"/>
    </source>
</evidence>
<organism evidence="11 12">
    <name type="scientific">Clostridium amylolyticum</name>
    <dbReference type="NCBI Taxonomy" id="1121298"/>
    <lineage>
        <taxon>Bacteria</taxon>
        <taxon>Bacillati</taxon>
        <taxon>Bacillota</taxon>
        <taxon>Clostridia</taxon>
        <taxon>Eubacteriales</taxon>
        <taxon>Clostridiaceae</taxon>
        <taxon>Clostridium</taxon>
    </lineage>
</organism>
<dbReference type="Pfam" id="PF00512">
    <property type="entry name" value="HisKA"/>
    <property type="match status" value="1"/>
</dbReference>
<protein>
    <recommendedName>
        <fullName evidence="3">histidine kinase</fullName>
        <ecNumber evidence="3">2.7.13.3</ecNumber>
    </recommendedName>
</protein>
<name>A0A1M6HHI4_9CLOT</name>
<evidence type="ECO:0000256" key="6">
    <source>
        <dbReference type="ARBA" id="ARBA00022777"/>
    </source>
</evidence>
<dbReference type="Gene3D" id="1.10.287.130">
    <property type="match status" value="1"/>
</dbReference>
<dbReference type="GO" id="GO:0004721">
    <property type="term" value="F:phosphoprotein phosphatase activity"/>
    <property type="evidence" value="ECO:0007669"/>
    <property type="project" value="TreeGrafter"/>
</dbReference>
<keyword evidence="9" id="KW-0812">Transmembrane</keyword>
<dbReference type="GO" id="GO:0000155">
    <property type="term" value="F:phosphorelay sensor kinase activity"/>
    <property type="evidence" value="ECO:0007669"/>
    <property type="project" value="InterPro"/>
</dbReference>
<reference evidence="11 12" key="1">
    <citation type="submission" date="2016-11" db="EMBL/GenBank/DDBJ databases">
        <authorList>
            <person name="Jaros S."/>
            <person name="Januszkiewicz K."/>
            <person name="Wedrychowicz H."/>
        </authorList>
    </citation>
    <scope>NUCLEOTIDE SEQUENCE [LARGE SCALE GENOMIC DNA]</scope>
    <source>
        <strain evidence="11 12">DSM 21864</strain>
    </source>
</reference>
<dbReference type="CDD" id="cd00082">
    <property type="entry name" value="HisKA"/>
    <property type="match status" value="1"/>
</dbReference>
<gene>
    <name evidence="11" type="ORF">SAMN05444401_2523</name>
</gene>
<dbReference type="FunFam" id="1.10.287.130:FF:000001">
    <property type="entry name" value="Two-component sensor histidine kinase"/>
    <property type="match status" value="1"/>
</dbReference>
<dbReference type="SUPFAM" id="SSF55874">
    <property type="entry name" value="ATPase domain of HSP90 chaperone/DNA topoisomerase II/histidine kinase"/>
    <property type="match status" value="1"/>
</dbReference>
<keyword evidence="4" id="KW-0597">Phosphoprotein</keyword>
<evidence type="ECO:0000313" key="12">
    <source>
        <dbReference type="Proteomes" id="UP000184080"/>
    </source>
</evidence>
<dbReference type="InterPro" id="IPR050351">
    <property type="entry name" value="BphY/WalK/GraS-like"/>
</dbReference>